<dbReference type="GO" id="GO:0016020">
    <property type="term" value="C:membrane"/>
    <property type="evidence" value="ECO:0007669"/>
    <property type="project" value="UniProtKB-SubCell"/>
</dbReference>
<sequence>MIQSEPKALHFSSVIVPSPNAVITRSFSSVATQRGQISTNSLLGSKGFIRNSTSIKSSLPSTLYKAEHNGPHTTTTGPKLDFSPLSKQLITPSSNVALPTEATRINKTVSSSVRAIPSMFPKAQNNTNASSAVMTPSLTTSKVITASSVIGAPQSVNHRNGHNKTHHVERSEEFTYVTFRSGLEAGVFTDRGKVKTMESCVQRCYNHSSCHVAFMVGHTCYSIHCYSQKTCEVLPVQTPIISTRVVYLKDRMLQLPYSTTTQHEASSLVTDDKNFTIKTALRILQFSRT</sequence>
<organism evidence="5 6">
    <name type="scientific">Desmophyllum pertusum</name>
    <dbReference type="NCBI Taxonomy" id="174260"/>
    <lineage>
        <taxon>Eukaryota</taxon>
        <taxon>Metazoa</taxon>
        <taxon>Cnidaria</taxon>
        <taxon>Anthozoa</taxon>
        <taxon>Hexacorallia</taxon>
        <taxon>Scleractinia</taxon>
        <taxon>Caryophylliina</taxon>
        <taxon>Caryophylliidae</taxon>
        <taxon>Desmophyllum</taxon>
    </lineage>
</organism>
<evidence type="ECO:0000256" key="3">
    <source>
        <dbReference type="ARBA" id="ARBA00023180"/>
    </source>
</evidence>
<proteinExistence type="predicted"/>
<comment type="subcellular location">
    <subcellularLocation>
        <location evidence="1">Membrane</location>
    </subcellularLocation>
</comment>
<keyword evidence="3" id="KW-0325">Glycoprotein</keyword>
<reference evidence="5" key="1">
    <citation type="submission" date="2023-01" db="EMBL/GenBank/DDBJ databases">
        <title>Genome assembly of the deep-sea coral Lophelia pertusa.</title>
        <authorList>
            <person name="Herrera S."/>
            <person name="Cordes E."/>
        </authorList>
    </citation>
    <scope>NUCLEOTIDE SEQUENCE</scope>
    <source>
        <strain evidence="5">USNM1676648</strain>
        <tissue evidence="5">Polyp</tissue>
    </source>
</reference>
<dbReference type="Proteomes" id="UP001163046">
    <property type="component" value="Unassembled WGS sequence"/>
</dbReference>
<evidence type="ECO:0000256" key="2">
    <source>
        <dbReference type="ARBA" id="ARBA00023136"/>
    </source>
</evidence>
<comment type="caution">
    <text evidence="5">The sequence shown here is derived from an EMBL/GenBank/DDBJ whole genome shotgun (WGS) entry which is preliminary data.</text>
</comment>
<name>A0A9W9ZJ56_9CNID</name>
<dbReference type="InterPro" id="IPR029865">
    <property type="entry name" value="KIAA0319-like"/>
</dbReference>
<dbReference type="PANTHER" id="PTHR46182:SF2">
    <property type="entry name" value="FI19480P1"/>
    <property type="match status" value="1"/>
</dbReference>
<gene>
    <name evidence="5" type="ORF">OS493_034669</name>
</gene>
<dbReference type="GO" id="GO:0001764">
    <property type="term" value="P:neuron migration"/>
    <property type="evidence" value="ECO:0007669"/>
    <property type="project" value="TreeGrafter"/>
</dbReference>
<feature type="domain" description="MANSC" evidence="4">
    <location>
        <begin position="193"/>
        <end position="237"/>
    </location>
</feature>
<keyword evidence="6" id="KW-1185">Reference proteome</keyword>
<evidence type="ECO:0000313" key="5">
    <source>
        <dbReference type="EMBL" id="KAJ7382506.1"/>
    </source>
</evidence>
<dbReference type="AlphaFoldDB" id="A0A9W9ZJ56"/>
<dbReference type="InterPro" id="IPR013980">
    <property type="entry name" value="MANSC_dom"/>
</dbReference>
<accession>A0A9W9ZJ56</accession>
<dbReference type="EMBL" id="MU825922">
    <property type="protein sequence ID" value="KAJ7382506.1"/>
    <property type="molecule type" value="Genomic_DNA"/>
</dbReference>
<evidence type="ECO:0000256" key="1">
    <source>
        <dbReference type="ARBA" id="ARBA00004370"/>
    </source>
</evidence>
<protein>
    <recommendedName>
        <fullName evidence="4">MANSC domain-containing protein</fullName>
    </recommendedName>
</protein>
<dbReference type="GO" id="GO:0031410">
    <property type="term" value="C:cytoplasmic vesicle"/>
    <property type="evidence" value="ECO:0007669"/>
    <property type="project" value="TreeGrafter"/>
</dbReference>
<dbReference type="PANTHER" id="PTHR46182">
    <property type="entry name" value="FI19480P1"/>
    <property type="match status" value="1"/>
</dbReference>
<dbReference type="Pfam" id="PF23597">
    <property type="entry name" value="KIAA0319_N"/>
    <property type="match status" value="1"/>
</dbReference>
<keyword evidence="2" id="KW-0472">Membrane</keyword>
<evidence type="ECO:0000259" key="4">
    <source>
        <dbReference type="Pfam" id="PF23597"/>
    </source>
</evidence>
<evidence type="ECO:0000313" key="6">
    <source>
        <dbReference type="Proteomes" id="UP001163046"/>
    </source>
</evidence>